<evidence type="ECO:0000313" key="12">
    <source>
        <dbReference type="EMBL" id="RDU38131.1"/>
    </source>
</evidence>
<comment type="catalytic activity">
    <reaction evidence="6 7">
        <text>UDP-alpha-D-glucose + 2 NAD(+) + H2O = UDP-alpha-D-glucuronate + 2 NADH + 3 H(+)</text>
        <dbReference type="Rhea" id="RHEA:23596"/>
        <dbReference type="ChEBI" id="CHEBI:15377"/>
        <dbReference type="ChEBI" id="CHEBI:15378"/>
        <dbReference type="ChEBI" id="CHEBI:57540"/>
        <dbReference type="ChEBI" id="CHEBI:57945"/>
        <dbReference type="ChEBI" id="CHEBI:58052"/>
        <dbReference type="ChEBI" id="CHEBI:58885"/>
        <dbReference type="EC" id="1.1.1.22"/>
    </reaction>
</comment>
<protein>
    <recommendedName>
        <fullName evidence="3 7">UDP-glucose 6-dehydrogenase</fullName>
        <ecNumber evidence="3 7">1.1.1.22</ecNumber>
    </recommendedName>
</protein>
<dbReference type="GO" id="GO:0051287">
    <property type="term" value="F:NAD binding"/>
    <property type="evidence" value="ECO:0007669"/>
    <property type="project" value="InterPro"/>
</dbReference>
<dbReference type="InterPro" id="IPR017476">
    <property type="entry name" value="UDP-Glc/GDP-Man"/>
</dbReference>
<feature type="binding site" evidence="9">
    <location>
        <begin position="249"/>
        <end position="253"/>
    </location>
    <ligand>
        <name>substrate</name>
    </ligand>
</feature>
<name>A0A3D8GVE6_9BACI</name>
<feature type="binding site" evidence="10">
    <location>
        <position position="155"/>
    </location>
    <ligand>
        <name>NAD(+)</name>
        <dbReference type="ChEBI" id="CHEBI:57540"/>
    </ligand>
</feature>
<dbReference type="RefSeq" id="WP_115450054.1">
    <property type="nucleotide sequence ID" value="NZ_QNQT01000001.1"/>
</dbReference>
<evidence type="ECO:0000256" key="5">
    <source>
        <dbReference type="ARBA" id="ARBA00023027"/>
    </source>
</evidence>
<evidence type="ECO:0000256" key="2">
    <source>
        <dbReference type="ARBA" id="ARBA00006601"/>
    </source>
</evidence>
<proteinExistence type="inferred from homology"/>
<dbReference type="AlphaFoldDB" id="A0A3D8GVE6"/>
<evidence type="ECO:0000256" key="3">
    <source>
        <dbReference type="ARBA" id="ARBA00012954"/>
    </source>
</evidence>
<dbReference type="EMBL" id="QNQT01000001">
    <property type="protein sequence ID" value="RDU38131.1"/>
    <property type="molecule type" value="Genomic_DNA"/>
</dbReference>
<dbReference type="Proteomes" id="UP000257144">
    <property type="component" value="Unassembled WGS sequence"/>
</dbReference>
<feature type="active site" description="Nucleophile" evidence="8">
    <location>
        <position position="260"/>
    </location>
</feature>
<dbReference type="InterPro" id="IPR014027">
    <property type="entry name" value="UDP-Glc/GDP-Man_DH_C"/>
</dbReference>
<dbReference type="InterPro" id="IPR014026">
    <property type="entry name" value="UDP-Glc/GDP-Man_DH_dimer"/>
</dbReference>
<reference evidence="12 13" key="1">
    <citation type="submission" date="2018-07" db="EMBL/GenBank/DDBJ databases">
        <title>Bacillus sp. YLB-04 draft genome sequence.</title>
        <authorList>
            <person name="Yu L."/>
            <person name="Tang X."/>
        </authorList>
    </citation>
    <scope>NUCLEOTIDE SEQUENCE [LARGE SCALE GENOMIC DNA]</scope>
    <source>
        <strain evidence="12 13">YLB-04</strain>
    </source>
</reference>
<dbReference type="NCBIfam" id="TIGR03026">
    <property type="entry name" value="NDP-sugDHase"/>
    <property type="match status" value="1"/>
</dbReference>
<dbReference type="InterPro" id="IPR028357">
    <property type="entry name" value="UDPglc_DH_bac"/>
</dbReference>
<evidence type="ECO:0000256" key="9">
    <source>
        <dbReference type="PIRSR" id="PIRSR500134-2"/>
    </source>
</evidence>
<feature type="binding site" evidence="10">
    <location>
        <position position="86"/>
    </location>
    <ligand>
        <name>NAD(+)</name>
        <dbReference type="ChEBI" id="CHEBI:57540"/>
    </ligand>
</feature>
<sequence length="443" mass="48146">MKITVAGTGYVGLVNGVCLAEMGHQVVCIDTDETKINTLQKGVSPIYEPGLEGLLKKNRKTGILRFTMNPQEAYSNSDLIFIAVGTPENKDGSANLDSVFSVSYSIATHLEKDVIICTRSTVPVGTNAKIEEIILRLKPPPVHVDVVSLPEFLREGSAIFDFFNGDRVIIGASSSEAAEVLEELFLPLSMPIVKTDRNSAEMIKYASNAFLATKISFINEIAALCEKVNADIDEVANGIRMDGRIGAHFLRAGIGYGGSCFPKDTKALLKLAGNVEHPFNLLKSVIEVNNKQHSLPVTKAKMAAGSLAGKKVALLGLAYKPDTDDIRESASIRIIQELLDEGAKVVAYDPAAIPNAKRYFGDTIDYTLDITEALTDAETAIIATDWDQIRHLHPSVFAAYMKEPIIIDGRNCFPLDKMSVEPITYISIGRPALIREYSTIPSS</sequence>
<dbReference type="PIRSF" id="PIRSF500134">
    <property type="entry name" value="UDPglc_DH_bac"/>
    <property type="match status" value="1"/>
</dbReference>
<evidence type="ECO:0000256" key="1">
    <source>
        <dbReference type="ARBA" id="ARBA00004701"/>
    </source>
</evidence>
<feature type="binding site" evidence="9">
    <location>
        <position position="320"/>
    </location>
    <ligand>
        <name>substrate</name>
    </ligand>
</feature>
<feature type="binding site" evidence="10">
    <location>
        <position position="121"/>
    </location>
    <ligand>
        <name>NAD(+)</name>
        <dbReference type="ChEBI" id="CHEBI:57540"/>
    </ligand>
</feature>
<dbReference type="Gene3D" id="3.40.50.720">
    <property type="entry name" value="NAD(P)-binding Rossmann-like Domain"/>
    <property type="match status" value="2"/>
</dbReference>
<dbReference type="SUPFAM" id="SSF51735">
    <property type="entry name" value="NAD(P)-binding Rossmann-fold domains"/>
    <property type="match status" value="1"/>
</dbReference>
<comment type="similarity">
    <text evidence="2 7">Belongs to the UDP-glucose/GDP-mannose dehydrogenase family.</text>
</comment>
<dbReference type="GO" id="GO:0006065">
    <property type="term" value="P:UDP-glucuronate biosynthetic process"/>
    <property type="evidence" value="ECO:0007669"/>
    <property type="project" value="UniProtKB-UniPathway"/>
</dbReference>
<evidence type="ECO:0000256" key="4">
    <source>
        <dbReference type="ARBA" id="ARBA00023002"/>
    </source>
</evidence>
<feature type="binding site" evidence="10">
    <location>
        <position position="35"/>
    </location>
    <ligand>
        <name>NAD(+)</name>
        <dbReference type="ChEBI" id="CHEBI:57540"/>
    </ligand>
</feature>
<evidence type="ECO:0000256" key="7">
    <source>
        <dbReference type="PIRNR" id="PIRNR000124"/>
    </source>
</evidence>
<evidence type="ECO:0000313" key="13">
    <source>
        <dbReference type="Proteomes" id="UP000257144"/>
    </source>
</evidence>
<comment type="pathway">
    <text evidence="1">Nucleotide-sugar biosynthesis; UDP-alpha-D-glucuronate biosynthesis; UDP-alpha-D-glucuronate from UDP-alpha-D-glucose: step 1/1.</text>
</comment>
<dbReference type="PANTHER" id="PTHR43750">
    <property type="entry name" value="UDP-GLUCOSE 6-DEHYDROGENASE TUAD"/>
    <property type="match status" value="1"/>
</dbReference>
<feature type="binding site" evidence="10">
    <location>
        <position position="263"/>
    </location>
    <ligand>
        <name>NAD(+)</name>
        <dbReference type="ChEBI" id="CHEBI:57540"/>
    </ligand>
</feature>
<feature type="binding site" evidence="9">
    <location>
        <position position="204"/>
    </location>
    <ligand>
        <name>substrate</name>
    </ligand>
</feature>
<feature type="binding site" evidence="9">
    <location>
        <position position="257"/>
    </location>
    <ligand>
        <name>substrate</name>
    </ligand>
</feature>
<feature type="domain" description="UDP-glucose/GDP-mannose dehydrogenase C-terminal" evidence="11">
    <location>
        <begin position="313"/>
        <end position="415"/>
    </location>
</feature>
<evidence type="ECO:0000256" key="8">
    <source>
        <dbReference type="PIRSR" id="PIRSR500134-1"/>
    </source>
</evidence>
<feature type="binding site" evidence="9">
    <location>
        <begin position="152"/>
        <end position="155"/>
    </location>
    <ligand>
        <name>substrate</name>
    </ligand>
</feature>
<dbReference type="UniPathway" id="UPA00038">
    <property type="reaction ID" value="UER00491"/>
</dbReference>
<dbReference type="Gene3D" id="1.20.5.100">
    <property type="entry name" value="Cytochrome c1, transmembrane anchor, C-terminal"/>
    <property type="match status" value="1"/>
</dbReference>
<comment type="caution">
    <text evidence="12">The sequence shown here is derived from an EMBL/GenBank/DDBJ whole genome shotgun (WGS) entry which is preliminary data.</text>
</comment>
<dbReference type="Pfam" id="PF00984">
    <property type="entry name" value="UDPG_MGDP_dh"/>
    <property type="match status" value="1"/>
</dbReference>
<keyword evidence="13" id="KW-1185">Reference proteome</keyword>
<keyword evidence="5 7" id="KW-0520">NAD</keyword>
<organism evidence="12 13">
    <name type="scientific">Neobacillus piezotolerans</name>
    <dbReference type="NCBI Taxonomy" id="2259171"/>
    <lineage>
        <taxon>Bacteria</taxon>
        <taxon>Bacillati</taxon>
        <taxon>Bacillota</taxon>
        <taxon>Bacilli</taxon>
        <taxon>Bacillales</taxon>
        <taxon>Bacillaceae</taxon>
        <taxon>Neobacillus</taxon>
    </lineage>
</organism>
<accession>A0A3D8GVE6</accession>
<evidence type="ECO:0000256" key="10">
    <source>
        <dbReference type="PIRSR" id="PIRSR500134-3"/>
    </source>
</evidence>
<dbReference type="OrthoDB" id="9803238at2"/>
<gene>
    <name evidence="12" type="ORF">DRW41_00745</name>
</gene>
<dbReference type="SUPFAM" id="SSF52413">
    <property type="entry name" value="UDP-glucose/GDP-mannose dehydrogenase C-terminal domain"/>
    <property type="match status" value="1"/>
</dbReference>
<dbReference type="InterPro" id="IPR008927">
    <property type="entry name" value="6-PGluconate_DH-like_C_sf"/>
</dbReference>
<dbReference type="SMART" id="SM00984">
    <property type="entry name" value="UDPG_MGDP_dh_C"/>
    <property type="match status" value="1"/>
</dbReference>
<dbReference type="GO" id="GO:0003979">
    <property type="term" value="F:UDP-glucose 6-dehydrogenase activity"/>
    <property type="evidence" value="ECO:0007669"/>
    <property type="project" value="UniProtKB-EC"/>
</dbReference>
<dbReference type="PIRSF" id="PIRSF000124">
    <property type="entry name" value="UDPglc_GDPman_dh"/>
    <property type="match status" value="1"/>
</dbReference>
<dbReference type="Pfam" id="PF03721">
    <property type="entry name" value="UDPG_MGDP_dh_N"/>
    <property type="match status" value="1"/>
</dbReference>
<dbReference type="InterPro" id="IPR036220">
    <property type="entry name" value="UDP-Glc/GDP-Man_DH_C_sf"/>
</dbReference>
<dbReference type="Pfam" id="PF03720">
    <property type="entry name" value="UDPG_MGDP_dh_C"/>
    <property type="match status" value="1"/>
</dbReference>
<dbReference type="EC" id="1.1.1.22" evidence="3 7"/>
<keyword evidence="4 7" id="KW-0560">Oxidoreductase</keyword>
<dbReference type="GO" id="GO:0000271">
    <property type="term" value="P:polysaccharide biosynthetic process"/>
    <property type="evidence" value="ECO:0007669"/>
    <property type="project" value="InterPro"/>
</dbReference>
<evidence type="ECO:0000259" key="11">
    <source>
        <dbReference type="SMART" id="SM00984"/>
    </source>
</evidence>
<dbReference type="InterPro" id="IPR036291">
    <property type="entry name" value="NAD(P)-bd_dom_sf"/>
</dbReference>
<dbReference type="SUPFAM" id="SSF48179">
    <property type="entry name" value="6-phosphogluconate dehydrogenase C-terminal domain-like"/>
    <property type="match status" value="1"/>
</dbReference>
<dbReference type="PANTHER" id="PTHR43750:SF4">
    <property type="entry name" value="UDP-GLUCOSE 6-DEHYDROGENASE YWQF"/>
    <property type="match status" value="1"/>
</dbReference>
<evidence type="ECO:0000256" key="6">
    <source>
        <dbReference type="ARBA" id="ARBA00047473"/>
    </source>
</evidence>
<feature type="binding site" evidence="10">
    <location>
        <position position="30"/>
    </location>
    <ligand>
        <name>NAD(+)</name>
        <dbReference type="ChEBI" id="CHEBI:57540"/>
    </ligand>
</feature>
<feature type="binding site" evidence="10">
    <location>
        <position position="327"/>
    </location>
    <ligand>
        <name>NAD(+)</name>
        <dbReference type="ChEBI" id="CHEBI:57540"/>
    </ligand>
</feature>
<dbReference type="InterPro" id="IPR001732">
    <property type="entry name" value="UDP-Glc/GDP-Man_DH_N"/>
</dbReference>